<dbReference type="InterPro" id="IPR018490">
    <property type="entry name" value="cNMP-bd_dom_sf"/>
</dbReference>
<dbReference type="EMBL" id="DXBP01000036">
    <property type="protein sequence ID" value="HIZ42074.1"/>
    <property type="molecule type" value="Genomic_DNA"/>
</dbReference>
<comment type="caution">
    <text evidence="6">The sequence shown here is derived from an EMBL/GenBank/DDBJ whole genome shotgun (WGS) entry which is preliminary data.</text>
</comment>
<dbReference type="Pfam" id="PF13545">
    <property type="entry name" value="HTH_Crp_2"/>
    <property type="match status" value="1"/>
</dbReference>
<dbReference type="InterPro" id="IPR000595">
    <property type="entry name" value="cNMP-bd_dom"/>
</dbReference>
<dbReference type="GO" id="GO:0003677">
    <property type="term" value="F:DNA binding"/>
    <property type="evidence" value="ECO:0007669"/>
    <property type="project" value="UniProtKB-KW"/>
</dbReference>
<name>A0A9D2EQP5_9FIRM</name>
<dbReference type="InterPro" id="IPR036390">
    <property type="entry name" value="WH_DNA-bd_sf"/>
</dbReference>
<dbReference type="Pfam" id="PF00027">
    <property type="entry name" value="cNMP_binding"/>
    <property type="match status" value="1"/>
</dbReference>
<keyword evidence="1" id="KW-0805">Transcription regulation</keyword>
<dbReference type="InterPro" id="IPR014710">
    <property type="entry name" value="RmlC-like_jellyroll"/>
</dbReference>
<sequence>MEMQTLSSTPLFRGLTPEETGRALEALDARRKTFTKEELLLQAGHCVTHMGLVLKGRVHIEHLDVWGSKTLLGQAGEGDLFAETYACLPQEPLLVNVTAACDGEALFLSAHRLLHPGNEPWLQQMAQNLLQIAARKNLGLARRNLYTAPKTIRGRVMAYFSALSVKNSSLTFSLPFDRQQLADFLGVDRSALSSTLSQMQRDGLLTLGRRTVQLHTAPEEFAL</sequence>
<evidence type="ECO:0000256" key="3">
    <source>
        <dbReference type="ARBA" id="ARBA00023163"/>
    </source>
</evidence>
<dbReference type="SUPFAM" id="SSF46785">
    <property type="entry name" value="Winged helix' DNA-binding domain"/>
    <property type="match status" value="1"/>
</dbReference>
<feature type="domain" description="HTH crp-type" evidence="5">
    <location>
        <begin position="150"/>
        <end position="218"/>
    </location>
</feature>
<dbReference type="InterPro" id="IPR012318">
    <property type="entry name" value="HTH_CRP"/>
</dbReference>
<dbReference type="AlphaFoldDB" id="A0A9D2EQP5"/>
<reference evidence="6" key="2">
    <citation type="submission" date="2021-04" db="EMBL/GenBank/DDBJ databases">
        <authorList>
            <person name="Gilroy R."/>
        </authorList>
    </citation>
    <scope>NUCLEOTIDE SEQUENCE</scope>
    <source>
        <strain evidence="6">ChiSxjej1B13-11774</strain>
    </source>
</reference>
<dbReference type="SUPFAM" id="SSF51206">
    <property type="entry name" value="cAMP-binding domain-like"/>
    <property type="match status" value="1"/>
</dbReference>
<dbReference type="PROSITE" id="PS50042">
    <property type="entry name" value="CNMP_BINDING_3"/>
    <property type="match status" value="1"/>
</dbReference>
<organism evidence="6 7">
    <name type="scientific">Candidatus Gemmiger excrementigallinarum</name>
    <dbReference type="NCBI Taxonomy" id="2838609"/>
    <lineage>
        <taxon>Bacteria</taxon>
        <taxon>Bacillati</taxon>
        <taxon>Bacillota</taxon>
        <taxon>Clostridia</taxon>
        <taxon>Eubacteriales</taxon>
        <taxon>Gemmiger</taxon>
    </lineage>
</organism>
<feature type="domain" description="Cyclic nucleotide-binding" evidence="4">
    <location>
        <begin position="11"/>
        <end position="99"/>
    </location>
</feature>
<gene>
    <name evidence="6" type="ORF">H9811_05885</name>
</gene>
<dbReference type="GO" id="GO:0006355">
    <property type="term" value="P:regulation of DNA-templated transcription"/>
    <property type="evidence" value="ECO:0007669"/>
    <property type="project" value="InterPro"/>
</dbReference>
<evidence type="ECO:0000256" key="1">
    <source>
        <dbReference type="ARBA" id="ARBA00023015"/>
    </source>
</evidence>
<evidence type="ECO:0000259" key="5">
    <source>
        <dbReference type="PROSITE" id="PS51063"/>
    </source>
</evidence>
<proteinExistence type="predicted"/>
<protein>
    <submittedName>
        <fullName evidence="6">Crp/Fnr family transcriptional regulator</fullName>
    </submittedName>
</protein>
<evidence type="ECO:0000313" key="7">
    <source>
        <dbReference type="Proteomes" id="UP000824048"/>
    </source>
</evidence>
<evidence type="ECO:0000256" key="2">
    <source>
        <dbReference type="ARBA" id="ARBA00023125"/>
    </source>
</evidence>
<reference evidence="6" key="1">
    <citation type="journal article" date="2021" name="PeerJ">
        <title>Extensive microbial diversity within the chicken gut microbiome revealed by metagenomics and culture.</title>
        <authorList>
            <person name="Gilroy R."/>
            <person name="Ravi A."/>
            <person name="Getino M."/>
            <person name="Pursley I."/>
            <person name="Horton D.L."/>
            <person name="Alikhan N.F."/>
            <person name="Baker D."/>
            <person name="Gharbi K."/>
            <person name="Hall N."/>
            <person name="Watson M."/>
            <person name="Adriaenssens E.M."/>
            <person name="Foster-Nyarko E."/>
            <person name="Jarju S."/>
            <person name="Secka A."/>
            <person name="Antonio M."/>
            <person name="Oren A."/>
            <person name="Chaudhuri R.R."/>
            <person name="La Ragione R."/>
            <person name="Hildebrand F."/>
            <person name="Pallen M.J."/>
        </authorList>
    </citation>
    <scope>NUCLEOTIDE SEQUENCE</scope>
    <source>
        <strain evidence="6">ChiSxjej1B13-11774</strain>
    </source>
</reference>
<dbReference type="Proteomes" id="UP000824048">
    <property type="component" value="Unassembled WGS sequence"/>
</dbReference>
<evidence type="ECO:0000313" key="6">
    <source>
        <dbReference type="EMBL" id="HIZ42074.1"/>
    </source>
</evidence>
<keyword evidence="3" id="KW-0804">Transcription</keyword>
<evidence type="ECO:0000259" key="4">
    <source>
        <dbReference type="PROSITE" id="PS50042"/>
    </source>
</evidence>
<dbReference type="PROSITE" id="PS51063">
    <property type="entry name" value="HTH_CRP_2"/>
    <property type="match status" value="1"/>
</dbReference>
<accession>A0A9D2EQP5</accession>
<dbReference type="CDD" id="cd00038">
    <property type="entry name" value="CAP_ED"/>
    <property type="match status" value="1"/>
</dbReference>
<dbReference type="SMART" id="SM00419">
    <property type="entry name" value="HTH_CRP"/>
    <property type="match status" value="1"/>
</dbReference>
<keyword evidence="2" id="KW-0238">DNA-binding</keyword>
<dbReference type="Gene3D" id="2.60.120.10">
    <property type="entry name" value="Jelly Rolls"/>
    <property type="match status" value="1"/>
</dbReference>